<accession>A0A154PDF9</accession>
<evidence type="ECO:0000259" key="6">
    <source>
        <dbReference type="PROSITE" id="PS50404"/>
    </source>
</evidence>
<dbReference type="EC" id="2.5.1.18" evidence="2"/>
<dbReference type="EMBL" id="KQ434878">
    <property type="protein sequence ID" value="KZC09847.1"/>
    <property type="molecule type" value="Genomic_DNA"/>
</dbReference>
<comment type="catalytic activity">
    <reaction evidence="5">
        <text>RX + glutathione = an S-substituted glutathione + a halide anion + H(+)</text>
        <dbReference type="Rhea" id="RHEA:16437"/>
        <dbReference type="ChEBI" id="CHEBI:15378"/>
        <dbReference type="ChEBI" id="CHEBI:16042"/>
        <dbReference type="ChEBI" id="CHEBI:17792"/>
        <dbReference type="ChEBI" id="CHEBI:57925"/>
        <dbReference type="ChEBI" id="CHEBI:90779"/>
        <dbReference type="EC" id="2.5.1.18"/>
    </reaction>
</comment>
<dbReference type="AlphaFoldDB" id="A0A154PDF9"/>
<evidence type="ECO:0000256" key="5">
    <source>
        <dbReference type="ARBA" id="ARBA00047960"/>
    </source>
</evidence>
<feature type="domain" description="GST N-terminal" evidence="6">
    <location>
        <begin position="2"/>
        <end position="79"/>
    </location>
</feature>
<evidence type="ECO:0000259" key="7">
    <source>
        <dbReference type="PROSITE" id="PS50405"/>
    </source>
</evidence>
<dbReference type="OrthoDB" id="414243at2759"/>
<sequence>MPTYKLIYFNVTGLGEPIRLLLHQSGIKFEDKRMAFEEWPDVKPKMPMGQVPVLEIDGKPHHQSKAICRLIARKNNLYGANEEESYQIDATIETIDDLRQAISQYYWEEDPAFKARLKETALKKLPVYVDKFEEQVKKNGGFFVGGKLTWADLMYTGYTETLSAMTESELNKDHPELQKLVAKVRALPNIKAYLDKRPKTLF</sequence>
<dbReference type="InterPro" id="IPR004045">
    <property type="entry name" value="Glutathione_S-Trfase_N"/>
</dbReference>
<dbReference type="SUPFAM" id="SSF52833">
    <property type="entry name" value="Thioredoxin-like"/>
    <property type="match status" value="1"/>
</dbReference>
<name>A0A154PDF9_DUFNO</name>
<evidence type="ECO:0000313" key="8">
    <source>
        <dbReference type="EMBL" id="KZC09847.1"/>
    </source>
</evidence>
<dbReference type="InterPro" id="IPR050213">
    <property type="entry name" value="GST_superfamily"/>
</dbReference>
<dbReference type="InterPro" id="IPR036282">
    <property type="entry name" value="Glutathione-S-Trfase_C_sf"/>
</dbReference>
<keyword evidence="3 8" id="KW-0808">Transferase</keyword>
<dbReference type="PANTHER" id="PTHR11571">
    <property type="entry name" value="GLUTATHIONE S-TRANSFERASE"/>
    <property type="match status" value="1"/>
</dbReference>
<feature type="domain" description="GST C-terminal" evidence="7">
    <location>
        <begin position="81"/>
        <end position="202"/>
    </location>
</feature>
<evidence type="ECO:0000256" key="2">
    <source>
        <dbReference type="ARBA" id="ARBA00012452"/>
    </source>
</evidence>
<evidence type="ECO:0000256" key="1">
    <source>
        <dbReference type="ARBA" id="ARBA00011738"/>
    </source>
</evidence>
<dbReference type="CDD" id="cd03192">
    <property type="entry name" value="GST_C_Sigma_like"/>
    <property type="match status" value="1"/>
</dbReference>
<comment type="similarity">
    <text evidence="4">Belongs to the GST superfamily. Sigma family.</text>
</comment>
<keyword evidence="9" id="KW-1185">Reference proteome</keyword>
<gene>
    <name evidence="8" type="ORF">WN55_00493</name>
</gene>
<dbReference type="GO" id="GO:0006749">
    <property type="term" value="P:glutathione metabolic process"/>
    <property type="evidence" value="ECO:0007669"/>
    <property type="project" value="TreeGrafter"/>
</dbReference>
<dbReference type="CDD" id="cd03039">
    <property type="entry name" value="GST_N_Sigma_like"/>
    <property type="match status" value="1"/>
</dbReference>
<evidence type="ECO:0000256" key="4">
    <source>
        <dbReference type="ARBA" id="ARBA00038317"/>
    </source>
</evidence>
<dbReference type="Gene3D" id="3.40.30.10">
    <property type="entry name" value="Glutaredoxin"/>
    <property type="match status" value="1"/>
</dbReference>
<dbReference type="Gene3D" id="1.20.1050.10">
    <property type="match status" value="1"/>
</dbReference>
<dbReference type="InterPro" id="IPR004046">
    <property type="entry name" value="GST_C"/>
</dbReference>
<evidence type="ECO:0000256" key="3">
    <source>
        <dbReference type="ARBA" id="ARBA00022679"/>
    </source>
</evidence>
<dbReference type="FunFam" id="1.20.1050.10:FF:000030">
    <property type="entry name" value="Glutathione S-transferase S1"/>
    <property type="match status" value="1"/>
</dbReference>
<dbReference type="InterPro" id="IPR040079">
    <property type="entry name" value="Glutathione_S-Trfase"/>
</dbReference>
<comment type="subunit">
    <text evidence="1">Homodimer.</text>
</comment>
<dbReference type="Pfam" id="PF02798">
    <property type="entry name" value="GST_N"/>
    <property type="match status" value="1"/>
</dbReference>
<organism evidence="8 9">
    <name type="scientific">Dufourea novaeangliae</name>
    <name type="common">Sweat bee</name>
    <dbReference type="NCBI Taxonomy" id="178035"/>
    <lineage>
        <taxon>Eukaryota</taxon>
        <taxon>Metazoa</taxon>
        <taxon>Ecdysozoa</taxon>
        <taxon>Arthropoda</taxon>
        <taxon>Hexapoda</taxon>
        <taxon>Insecta</taxon>
        <taxon>Pterygota</taxon>
        <taxon>Neoptera</taxon>
        <taxon>Endopterygota</taxon>
        <taxon>Hymenoptera</taxon>
        <taxon>Apocrita</taxon>
        <taxon>Aculeata</taxon>
        <taxon>Apoidea</taxon>
        <taxon>Anthophila</taxon>
        <taxon>Halictidae</taxon>
        <taxon>Rophitinae</taxon>
        <taxon>Dufourea</taxon>
    </lineage>
</organism>
<dbReference type="STRING" id="178035.A0A154PDF9"/>
<dbReference type="GO" id="GO:0004602">
    <property type="term" value="F:glutathione peroxidase activity"/>
    <property type="evidence" value="ECO:0007669"/>
    <property type="project" value="UniProtKB-ARBA"/>
</dbReference>
<dbReference type="Proteomes" id="UP000076502">
    <property type="component" value="Unassembled WGS sequence"/>
</dbReference>
<protein>
    <recommendedName>
        <fullName evidence="2">glutathione transferase</fullName>
        <ecNumber evidence="2">2.5.1.18</ecNumber>
    </recommendedName>
</protein>
<proteinExistence type="inferred from homology"/>
<dbReference type="PROSITE" id="PS50404">
    <property type="entry name" value="GST_NTER"/>
    <property type="match status" value="1"/>
</dbReference>
<dbReference type="InterPro" id="IPR036249">
    <property type="entry name" value="Thioredoxin-like_sf"/>
</dbReference>
<dbReference type="InterPro" id="IPR010987">
    <property type="entry name" value="Glutathione-S-Trfase_C-like"/>
</dbReference>
<dbReference type="PROSITE" id="PS50405">
    <property type="entry name" value="GST_CTER"/>
    <property type="match status" value="1"/>
</dbReference>
<dbReference type="SFLD" id="SFLDG01205">
    <property type="entry name" value="AMPS.1"/>
    <property type="match status" value="1"/>
</dbReference>
<dbReference type="OMA" id="NDWRTQW"/>
<dbReference type="GO" id="GO:0004364">
    <property type="term" value="F:glutathione transferase activity"/>
    <property type="evidence" value="ECO:0007669"/>
    <property type="project" value="UniProtKB-EC"/>
</dbReference>
<dbReference type="PANTHER" id="PTHR11571:SF224">
    <property type="entry name" value="HEMATOPOIETIC PROSTAGLANDIN D SYNTHASE"/>
    <property type="match status" value="1"/>
</dbReference>
<reference evidence="8 9" key="1">
    <citation type="submission" date="2015-07" db="EMBL/GenBank/DDBJ databases">
        <title>The genome of Dufourea novaeangliae.</title>
        <authorList>
            <person name="Pan H."/>
            <person name="Kapheim K."/>
        </authorList>
    </citation>
    <scope>NUCLEOTIDE SEQUENCE [LARGE SCALE GENOMIC DNA]</scope>
    <source>
        <strain evidence="8">0120121106</strain>
        <tissue evidence="8">Whole body</tissue>
    </source>
</reference>
<dbReference type="SUPFAM" id="SSF47616">
    <property type="entry name" value="GST C-terminal domain-like"/>
    <property type="match status" value="1"/>
</dbReference>
<dbReference type="SFLD" id="SFLDS00019">
    <property type="entry name" value="Glutathione_Transferase_(cytos"/>
    <property type="match status" value="1"/>
</dbReference>
<dbReference type="SFLD" id="SFLDG00363">
    <property type="entry name" value="AMPS_(cytGST):_Alpha-__Mu-__Pi"/>
    <property type="match status" value="1"/>
</dbReference>
<dbReference type="FunFam" id="3.40.30.10:FF:000035">
    <property type="entry name" value="hematopoietic prostaglandin D synthase"/>
    <property type="match status" value="1"/>
</dbReference>
<dbReference type="Pfam" id="PF14497">
    <property type="entry name" value="GST_C_3"/>
    <property type="match status" value="1"/>
</dbReference>
<evidence type="ECO:0000313" key="9">
    <source>
        <dbReference type="Proteomes" id="UP000076502"/>
    </source>
</evidence>